<keyword evidence="2" id="KW-0732">Signal</keyword>
<evidence type="ECO:0000313" key="4">
    <source>
        <dbReference type="Proteomes" id="UP000482671"/>
    </source>
</evidence>
<reference evidence="3 4" key="1">
    <citation type="journal article" date="2019" name="Nat. Med.">
        <title>A library of human gut bacterial isolates paired with longitudinal multiomics data enables mechanistic microbiome research.</title>
        <authorList>
            <person name="Poyet M."/>
            <person name="Groussin M."/>
            <person name="Gibbons S.M."/>
            <person name="Avila-Pacheco J."/>
            <person name="Jiang X."/>
            <person name="Kearney S.M."/>
            <person name="Perrotta A.R."/>
            <person name="Berdy B."/>
            <person name="Zhao S."/>
            <person name="Lieberman T.D."/>
            <person name="Swanson P.K."/>
            <person name="Smith M."/>
            <person name="Roesemann S."/>
            <person name="Alexander J.E."/>
            <person name="Rich S.A."/>
            <person name="Livny J."/>
            <person name="Vlamakis H."/>
            <person name="Clish C."/>
            <person name="Bullock K."/>
            <person name="Deik A."/>
            <person name="Scott J."/>
            <person name="Pierce K.A."/>
            <person name="Xavier R.J."/>
            <person name="Alm E.J."/>
        </authorList>
    </citation>
    <scope>NUCLEOTIDE SEQUENCE [LARGE SCALE GENOMIC DNA]</scope>
    <source>
        <strain evidence="3 4">BIOML-A11</strain>
    </source>
</reference>
<organism evidence="3 4">
    <name type="scientific">Parabacteroides merdae</name>
    <dbReference type="NCBI Taxonomy" id="46503"/>
    <lineage>
        <taxon>Bacteria</taxon>
        <taxon>Pseudomonadati</taxon>
        <taxon>Bacteroidota</taxon>
        <taxon>Bacteroidia</taxon>
        <taxon>Bacteroidales</taxon>
        <taxon>Tannerellaceae</taxon>
        <taxon>Parabacteroides</taxon>
    </lineage>
</organism>
<keyword evidence="1" id="KW-0472">Membrane</keyword>
<dbReference type="Proteomes" id="UP000482671">
    <property type="component" value="Unassembled WGS sequence"/>
</dbReference>
<sequence>MRILLSLLIFVFTLVFSIHADVSTPLDIECCISINKKLDEQTDILKQQYELSAKNKQVINKIYEKVTDTPNADMTYKDWLNIIGTLFGSLLGAGVAIFVFKRGIKHEKEKEEEKKRSLLKAIALTLDNIEKKCRTKVLYIKEYNESVHKRPWEHSILKINTIDEAIRIKSLNVDYVFDAFYEFKIDEKYYIKLHPHLDYISDLFKSFDNDYSNHSHQYITMPSNEILKINEQIQNESVFLAIDLEKNQRLTILAKPIWEIINSYNEKIKENKTNIDFIIKKSIDPLLHLYIKKEYLNITSIRDFLPLLKHSKALYDSICEYNILFADQVLSKNESLTNCANIFHEIKMQINKQTGNQITFN</sequence>
<evidence type="ECO:0000313" key="3">
    <source>
        <dbReference type="EMBL" id="MTV00245.1"/>
    </source>
</evidence>
<comment type="caution">
    <text evidence="3">The sequence shown here is derived from an EMBL/GenBank/DDBJ whole genome shotgun (WGS) entry which is preliminary data.</text>
</comment>
<dbReference type="AlphaFoldDB" id="A0A9Q4RAT2"/>
<feature type="signal peptide" evidence="2">
    <location>
        <begin position="1"/>
        <end position="20"/>
    </location>
</feature>
<accession>A0A9Q4RAT2</accession>
<name>A0A9Q4RAT2_9BACT</name>
<evidence type="ECO:0000256" key="1">
    <source>
        <dbReference type="SAM" id="Phobius"/>
    </source>
</evidence>
<feature type="transmembrane region" description="Helical" evidence="1">
    <location>
        <begin position="79"/>
        <end position="100"/>
    </location>
</feature>
<gene>
    <name evidence="3" type="ORF">GME02_00890</name>
</gene>
<dbReference type="RefSeq" id="WP_155162277.1">
    <property type="nucleotide sequence ID" value="NZ_JADPGN010000010.1"/>
</dbReference>
<evidence type="ECO:0000256" key="2">
    <source>
        <dbReference type="SAM" id="SignalP"/>
    </source>
</evidence>
<feature type="chain" id="PRO_5040255482" evidence="2">
    <location>
        <begin position="21"/>
        <end position="361"/>
    </location>
</feature>
<proteinExistence type="predicted"/>
<dbReference type="EMBL" id="WNDD01000001">
    <property type="protein sequence ID" value="MTV00245.1"/>
    <property type="molecule type" value="Genomic_DNA"/>
</dbReference>
<keyword evidence="1" id="KW-0812">Transmembrane</keyword>
<keyword evidence="1" id="KW-1133">Transmembrane helix</keyword>
<protein>
    <submittedName>
        <fullName evidence="3">Uncharacterized protein</fullName>
    </submittedName>
</protein>